<keyword evidence="1 2" id="KW-0732">Signal</keyword>
<evidence type="ECO:0000313" key="4">
    <source>
        <dbReference type="EMBL" id="PRR85693.1"/>
    </source>
</evidence>
<evidence type="ECO:0000259" key="3">
    <source>
        <dbReference type="Pfam" id="PF02608"/>
    </source>
</evidence>
<dbReference type="PANTHER" id="PTHR43208">
    <property type="entry name" value="ABC TRANSPORTER SUBSTRATE-BINDING PROTEIN"/>
    <property type="match status" value="1"/>
</dbReference>
<name>A0A2T0BPA4_9CLOT</name>
<dbReference type="InterPro" id="IPR052910">
    <property type="entry name" value="ABC-Purine-Binding"/>
</dbReference>
<dbReference type="Proteomes" id="UP000237798">
    <property type="component" value="Unassembled WGS sequence"/>
</dbReference>
<dbReference type="SUPFAM" id="SSF53822">
    <property type="entry name" value="Periplasmic binding protein-like I"/>
    <property type="match status" value="1"/>
</dbReference>
<evidence type="ECO:0000313" key="5">
    <source>
        <dbReference type="Proteomes" id="UP000237798"/>
    </source>
</evidence>
<keyword evidence="5" id="KW-1185">Reference proteome</keyword>
<dbReference type="CDD" id="cd19963">
    <property type="entry name" value="PBP1_BMP-like"/>
    <property type="match status" value="1"/>
</dbReference>
<gene>
    <name evidence="4" type="ORF">CLLU_13190</name>
</gene>
<dbReference type="GO" id="GO:0005886">
    <property type="term" value="C:plasma membrane"/>
    <property type="evidence" value="ECO:0007669"/>
    <property type="project" value="InterPro"/>
</dbReference>
<feature type="signal peptide" evidence="2">
    <location>
        <begin position="1"/>
        <end position="23"/>
    </location>
</feature>
<dbReference type="PROSITE" id="PS51257">
    <property type="entry name" value="PROKAR_LIPOPROTEIN"/>
    <property type="match status" value="1"/>
</dbReference>
<protein>
    <submittedName>
        <fullName evidence="4">Purine-binding protein</fullName>
    </submittedName>
</protein>
<dbReference type="InterPro" id="IPR028082">
    <property type="entry name" value="Peripla_BP_I"/>
</dbReference>
<reference evidence="4 5" key="1">
    <citation type="submission" date="2018-03" db="EMBL/GenBank/DDBJ databases">
        <title>Genome sequence of Clostridium luticellarii DSM 29923.</title>
        <authorList>
            <person name="Poehlein A."/>
            <person name="Daniel R."/>
        </authorList>
    </citation>
    <scope>NUCLEOTIDE SEQUENCE [LARGE SCALE GENOMIC DNA]</scope>
    <source>
        <strain evidence="4 5">DSM 29923</strain>
    </source>
</reference>
<sequence>MLKKFRMGGLILLCAALIMSTLAAGCQSNTQKKSASSGEKIKVAFVYEGPISDVGWNFAQDQGRKYLISHMPNVEVTYVDNVPETADSEKIFTQLAQKGNKIIFGTTYGYMDYMANVAKKFPKVVFMHCSGYKTSNNLGTYFGRDYEGRYLSGILAGKYTKSNIIGFLAPFSIPEVIRNIDAFTLGAQSVNPGVKVKVVYTNSWSDPATEKTAANSLVDAGADVLAMHLDSTTVPQTAQERGVYAIGFSSDMRSKAPKAVLGGAVWNWGPHYVKIVKSVADGTWKSSQYWGGIKDDSIIDIGPYGNMVDSDAKSLVSKKRNDIISGRLNVFAGPIYDQSGNLKVSQGQKLTDEQMLSLNWFVKGVEGTISK</sequence>
<dbReference type="EMBL" id="PVXP01000013">
    <property type="protein sequence ID" value="PRR85693.1"/>
    <property type="molecule type" value="Genomic_DNA"/>
</dbReference>
<comment type="caution">
    <text evidence="4">The sequence shown here is derived from an EMBL/GenBank/DDBJ whole genome shotgun (WGS) entry which is preliminary data.</text>
</comment>
<proteinExistence type="predicted"/>
<feature type="chain" id="PRO_5015610580" evidence="2">
    <location>
        <begin position="24"/>
        <end position="371"/>
    </location>
</feature>
<accession>A0A2T0BPA4</accession>
<evidence type="ECO:0000256" key="1">
    <source>
        <dbReference type="ARBA" id="ARBA00022729"/>
    </source>
</evidence>
<organism evidence="4 5">
    <name type="scientific">Clostridium luticellarii</name>
    <dbReference type="NCBI Taxonomy" id="1691940"/>
    <lineage>
        <taxon>Bacteria</taxon>
        <taxon>Bacillati</taxon>
        <taxon>Bacillota</taxon>
        <taxon>Clostridia</taxon>
        <taxon>Eubacteriales</taxon>
        <taxon>Clostridiaceae</taxon>
        <taxon>Clostridium</taxon>
    </lineage>
</organism>
<evidence type="ECO:0000256" key="2">
    <source>
        <dbReference type="SAM" id="SignalP"/>
    </source>
</evidence>
<dbReference type="Gene3D" id="3.40.50.2300">
    <property type="match status" value="2"/>
</dbReference>
<dbReference type="Pfam" id="PF02608">
    <property type="entry name" value="Bmp"/>
    <property type="match status" value="1"/>
</dbReference>
<dbReference type="InterPro" id="IPR003760">
    <property type="entry name" value="PnrA-like"/>
</dbReference>
<dbReference type="PANTHER" id="PTHR43208:SF1">
    <property type="entry name" value="ABC TRANSPORTER SUBSTRATE-BINDING PROTEIN"/>
    <property type="match status" value="1"/>
</dbReference>
<dbReference type="AlphaFoldDB" id="A0A2T0BPA4"/>
<feature type="domain" description="ABC transporter substrate-binding protein PnrA-like" evidence="3">
    <location>
        <begin position="40"/>
        <end position="329"/>
    </location>
</feature>
<dbReference type="RefSeq" id="WP_170065740.1">
    <property type="nucleotide sequence ID" value="NZ_PVXP01000013.1"/>
</dbReference>